<dbReference type="AlphaFoldDB" id="A0A521B3P1"/>
<dbReference type="OrthoDB" id="9797912at2"/>
<evidence type="ECO:0000256" key="2">
    <source>
        <dbReference type="SAM" id="SignalP"/>
    </source>
</evidence>
<dbReference type="InterPro" id="IPR010642">
    <property type="entry name" value="Invasion_prot_B"/>
</dbReference>
<dbReference type="Proteomes" id="UP000319555">
    <property type="component" value="Unassembled WGS sequence"/>
</dbReference>
<feature type="region of interest" description="Disordered" evidence="1">
    <location>
        <begin position="24"/>
        <end position="48"/>
    </location>
</feature>
<name>A0A521B3P1_9RHOB</name>
<protein>
    <submittedName>
        <fullName evidence="3">Invasion protein IalB, involved in pathogenesis</fullName>
    </submittedName>
</protein>
<accession>A0A521B3P1</accession>
<feature type="chain" id="PRO_5022072869" evidence="2">
    <location>
        <begin position="22"/>
        <end position="205"/>
    </location>
</feature>
<dbReference type="Pfam" id="PF06776">
    <property type="entry name" value="IalB"/>
    <property type="match status" value="1"/>
</dbReference>
<dbReference type="EMBL" id="FXTE01000001">
    <property type="protein sequence ID" value="SMO41679.1"/>
    <property type="molecule type" value="Genomic_DNA"/>
</dbReference>
<dbReference type="InterPro" id="IPR038696">
    <property type="entry name" value="IalB_sf"/>
</dbReference>
<dbReference type="RefSeq" id="WP_142633757.1">
    <property type="nucleotide sequence ID" value="NZ_CANLVA010000001.1"/>
</dbReference>
<evidence type="ECO:0000256" key="1">
    <source>
        <dbReference type="SAM" id="MobiDB-lite"/>
    </source>
</evidence>
<gene>
    <name evidence="3" type="ORF">SAMN06265380_101542</name>
</gene>
<sequence length="205" mass="21743">MFRTPIKLVAAAFLFNGAALAQETTDTTEPATESPTTEQVDNGLDLGQPVDETVKVGQRYDKEKFGDWSLNCLKMNAGKDLCSLLQVINGPQDVPMAEFSMFRLPEGGSAVAGANILVPLETLLQAQLTLSIDGAPAKRYNYSFCNPVGCVAQIGLTQGDIDAMKQGSKATLTIVPAPAPDQVIELDLSLSGFTAGYDIVDVATN</sequence>
<keyword evidence="4" id="KW-1185">Reference proteome</keyword>
<proteinExistence type="predicted"/>
<evidence type="ECO:0000313" key="4">
    <source>
        <dbReference type="Proteomes" id="UP000319555"/>
    </source>
</evidence>
<feature type="signal peptide" evidence="2">
    <location>
        <begin position="1"/>
        <end position="21"/>
    </location>
</feature>
<evidence type="ECO:0000313" key="3">
    <source>
        <dbReference type="EMBL" id="SMO41679.1"/>
    </source>
</evidence>
<feature type="compositionally biased region" description="Low complexity" evidence="1">
    <location>
        <begin position="24"/>
        <end position="38"/>
    </location>
</feature>
<dbReference type="Gene3D" id="2.60.40.1880">
    <property type="entry name" value="Invasion associated locus B (IalB) protein"/>
    <property type="match status" value="1"/>
</dbReference>
<reference evidence="3 4" key="1">
    <citation type="submission" date="2017-05" db="EMBL/GenBank/DDBJ databases">
        <authorList>
            <person name="Varghese N."/>
            <person name="Submissions S."/>
        </authorList>
    </citation>
    <scope>NUCLEOTIDE SEQUENCE [LARGE SCALE GENOMIC DNA]</scope>
    <source>
        <strain evidence="3 4">DSM 28009</strain>
    </source>
</reference>
<keyword evidence="2" id="KW-0732">Signal</keyword>
<organism evidence="3 4">
    <name type="scientific">Ruegeria faecimaris</name>
    <dbReference type="NCBI Taxonomy" id="686389"/>
    <lineage>
        <taxon>Bacteria</taxon>
        <taxon>Pseudomonadati</taxon>
        <taxon>Pseudomonadota</taxon>
        <taxon>Alphaproteobacteria</taxon>
        <taxon>Rhodobacterales</taxon>
        <taxon>Roseobacteraceae</taxon>
        <taxon>Ruegeria</taxon>
    </lineage>
</organism>